<dbReference type="EMBL" id="CP024988">
    <property type="protein sequence ID" value="AWT27170.1"/>
    <property type="molecule type" value="Genomic_DNA"/>
</dbReference>
<gene>
    <name evidence="2" type="ORF">Csp1_24220</name>
</gene>
<accession>A0A2Z3YW34</accession>
<proteinExistence type="predicted"/>
<dbReference type="AlphaFoldDB" id="A0A2Z3YW34"/>
<feature type="region of interest" description="Disordered" evidence="1">
    <location>
        <begin position="80"/>
        <end position="99"/>
    </location>
</feature>
<reference evidence="3" key="1">
    <citation type="submission" date="2017-11" db="EMBL/GenBank/DDBJ databases">
        <title>Otitis media/interna in a cat caused by the recently described species Corynebacterium provencense.</title>
        <authorList>
            <person name="Kittl S."/>
            <person name="Brodard I."/>
            <person name="Rychener L."/>
            <person name="Jores J."/>
            <person name="Roosje P."/>
            <person name="Gobeli Brawand S."/>
        </authorList>
    </citation>
    <scope>NUCLEOTIDE SEQUENCE [LARGE SCALE GENOMIC DNA]</scope>
    <source>
        <strain evidence="3">17KM38</strain>
    </source>
</reference>
<keyword evidence="3" id="KW-1185">Reference proteome</keyword>
<feature type="region of interest" description="Disordered" evidence="1">
    <location>
        <begin position="115"/>
        <end position="135"/>
    </location>
</feature>
<evidence type="ECO:0000256" key="1">
    <source>
        <dbReference type="SAM" id="MobiDB-lite"/>
    </source>
</evidence>
<evidence type="ECO:0000313" key="2">
    <source>
        <dbReference type="EMBL" id="AWT27170.1"/>
    </source>
</evidence>
<feature type="region of interest" description="Disordered" evidence="1">
    <location>
        <begin position="1"/>
        <end position="20"/>
    </location>
</feature>
<dbReference type="KEGG" id="cpre:Csp1_24220"/>
<evidence type="ECO:0000313" key="3">
    <source>
        <dbReference type="Proteomes" id="UP000247696"/>
    </source>
</evidence>
<organism evidence="2 3">
    <name type="scientific">Corynebacterium provencense</name>
    <dbReference type="NCBI Taxonomy" id="1737425"/>
    <lineage>
        <taxon>Bacteria</taxon>
        <taxon>Bacillati</taxon>
        <taxon>Actinomycetota</taxon>
        <taxon>Actinomycetes</taxon>
        <taxon>Mycobacteriales</taxon>
        <taxon>Corynebacteriaceae</taxon>
        <taxon>Corynebacterium</taxon>
    </lineage>
</organism>
<dbReference type="Proteomes" id="UP000247696">
    <property type="component" value="Chromosome"/>
</dbReference>
<feature type="region of interest" description="Disordered" evidence="1">
    <location>
        <begin position="276"/>
        <end position="295"/>
    </location>
</feature>
<sequence length="343" mass="38259">MPTSTSLMSPECTDNASTVNQLSQRSATLRHRKLSRHSVLSAAGDEQLVLHYIYWHLRAPQIPQFFHRFEIVAVLFRAPSPPSRPSQSSGNPTVQNQRMLQRRRALCLRRHRGTSGEVHQLREEGRPQVLDPPRPTTAELPVDLHRVSAPRTALCSCSQALQKSTRCQRVPKWADHPTDPPNIGTVSPGTHRRIKVHCLRRCRDPVGSQREQVVPRDGESDINVIIPLQERWDLQPLRPSGKPVSRIEPHLLAPHLVQRGALCRLPKSLERYRHVQSAGHAPKTTYPTSQTRVGPGVRREAGDPGFEGVAVDPDFGGGGPQRRTVGGLVQRDGVTLELLRVGL</sequence>
<protein>
    <submittedName>
        <fullName evidence="2">Uncharacterized protein</fullName>
    </submittedName>
</protein>
<name>A0A2Z3YW34_9CORY</name>